<accession>A0ABR2YX16</accession>
<dbReference type="InterPro" id="IPR023393">
    <property type="entry name" value="START-like_dom_sf"/>
</dbReference>
<dbReference type="EMBL" id="JALJOT010000004">
    <property type="protein sequence ID" value="KAK9916154.1"/>
    <property type="molecule type" value="Genomic_DNA"/>
</dbReference>
<evidence type="ECO:0008006" key="3">
    <source>
        <dbReference type="Google" id="ProtNLM"/>
    </source>
</evidence>
<dbReference type="Proteomes" id="UP001491310">
    <property type="component" value="Unassembled WGS sequence"/>
</dbReference>
<name>A0ABR2YX16_9CHLO</name>
<dbReference type="SUPFAM" id="SSF55961">
    <property type="entry name" value="Bet v1-like"/>
    <property type="match status" value="1"/>
</dbReference>
<comment type="caution">
    <text evidence="1">The sequence shown here is derived from an EMBL/GenBank/DDBJ whole genome shotgun (WGS) entry which is preliminary data.</text>
</comment>
<dbReference type="PANTHER" id="PTHR34560:SF1">
    <property type="entry name" value="START DOMAIN-CONTAINING PROTEIN"/>
    <property type="match status" value="1"/>
</dbReference>
<dbReference type="PANTHER" id="PTHR34560">
    <property type="entry name" value="POLYKETIDE CYCLASE/DEHYDRASE/LIPID TRANSPORT SUPERFAMILY PROTEIN"/>
    <property type="match status" value="1"/>
</dbReference>
<evidence type="ECO:0000313" key="1">
    <source>
        <dbReference type="EMBL" id="KAK9916154.1"/>
    </source>
</evidence>
<sequence>MALSQLIDDWDRDQRLIDRILDRCFQALQRRKASISTKRREDIKVWDSAHSDSNSPHADPHRQLNGFSHNVAPDICAPLTPAALEWLHRNEPLLQEAAAAAKEKQVLSARRTLAVLCERYSLLYAELAKHSDALGLDFQGIDHDSDRCQKMLEELYDNKGWTLSHESEVKVYYRHLKGDPYHSVKLEAVLEAPIEHVLALAAEYDLTKMWNSFMKASDILYTEYPFLTCIYGSLWTPIITFDACVKAEGYDLGEEDRSLLVGLTNLTEEEVAKIGALPDGHERRRRATIGTGSCFRVEALPPTADGRPRTRGMVMGHLNPRLPYVPAFLVNFVLKVASPVIFKLMKKAVAELFQDPNGEYRQRLKAKPELYAPMQARTKQLMNKFYGVEDYAPAMKRSSPASRAATAKEE</sequence>
<proteinExistence type="predicted"/>
<protein>
    <recommendedName>
        <fullName evidence="3">START domain-containing protein</fullName>
    </recommendedName>
</protein>
<gene>
    <name evidence="1" type="ORF">WJX75_009465</name>
</gene>
<reference evidence="1 2" key="1">
    <citation type="journal article" date="2024" name="Nat. Commun.">
        <title>Phylogenomics reveals the evolutionary origins of lichenization in chlorophyte algae.</title>
        <authorList>
            <person name="Puginier C."/>
            <person name="Libourel C."/>
            <person name="Otte J."/>
            <person name="Skaloud P."/>
            <person name="Haon M."/>
            <person name="Grisel S."/>
            <person name="Petersen M."/>
            <person name="Berrin J.G."/>
            <person name="Delaux P.M."/>
            <person name="Dal Grande F."/>
            <person name="Keller J."/>
        </authorList>
    </citation>
    <scope>NUCLEOTIDE SEQUENCE [LARGE SCALE GENOMIC DNA]</scope>
    <source>
        <strain evidence="1 2">SAG 216-7</strain>
    </source>
</reference>
<dbReference type="Gene3D" id="3.30.530.20">
    <property type="match status" value="1"/>
</dbReference>
<keyword evidence="2" id="KW-1185">Reference proteome</keyword>
<evidence type="ECO:0000313" key="2">
    <source>
        <dbReference type="Proteomes" id="UP001491310"/>
    </source>
</evidence>
<organism evidence="1 2">
    <name type="scientific">Coccomyxa subellipsoidea</name>
    <dbReference type="NCBI Taxonomy" id="248742"/>
    <lineage>
        <taxon>Eukaryota</taxon>
        <taxon>Viridiplantae</taxon>
        <taxon>Chlorophyta</taxon>
        <taxon>core chlorophytes</taxon>
        <taxon>Trebouxiophyceae</taxon>
        <taxon>Trebouxiophyceae incertae sedis</taxon>
        <taxon>Coccomyxaceae</taxon>
        <taxon>Coccomyxa</taxon>
    </lineage>
</organism>